<proteinExistence type="inferred from homology"/>
<dbReference type="SMART" id="SM00133">
    <property type="entry name" value="S_TK_X"/>
    <property type="match status" value="1"/>
</dbReference>
<comment type="similarity">
    <text evidence="7">Belongs to the protein kinase superfamily.</text>
</comment>
<keyword evidence="4" id="KW-0418">Kinase</keyword>
<dbReference type="AlphaFoldDB" id="A0A485LRN8"/>
<dbReference type="PROSITE" id="PS51285">
    <property type="entry name" value="AGC_KINASE_CTER"/>
    <property type="match status" value="1"/>
</dbReference>
<evidence type="ECO:0000259" key="9">
    <source>
        <dbReference type="PROSITE" id="PS51285"/>
    </source>
</evidence>
<dbReference type="InterPro" id="IPR011009">
    <property type="entry name" value="Kinase-like_dom_sf"/>
</dbReference>
<evidence type="ECO:0000313" key="12">
    <source>
        <dbReference type="Proteomes" id="UP000332933"/>
    </source>
</evidence>
<dbReference type="PANTHER" id="PTHR24353:SF143">
    <property type="entry name" value="PROTEIN KINASE DOMAIN-CONTAINING PROTEIN"/>
    <property type="match status" value="1"/>
</dbReference>
<dbReference type="InterPro" id="IPR008271">
    <property type="entry name" value="Ser/Thr_kinase_AS"/>
</dbReference>
<reference evidence="11 12" key="1">
    <citation type="submission" date="2019-03" db="EMBL/GenBank/DDBJ databases">
        <authorList>
            <person name="Gaulin E."/>
            <person name="Dumas B."/>
        </authorList>
    </citation>
    <scope>NUCLEOTIDE SEQUENCE [LARGE SCALE GENOMIC DNA]</scope>
    <source>
        <strain evidence="11">CBS 568.67</strain>
    </source>
</reference>
<dbReference type="GO" id="GO:0005524">
    <property type="term" value="F:ATP binding"/>
    <property type="evidence" value="ECO:0007669"/>
    <property type="project" value="UniProtKB-UniRule"/>
</dbReference>
<name>A0A485LRN8_9STRA</name>
<sequence length="419" mass="45073">MPYLGDLSHAVVTAALLPCVMIHTVFFESSWKRSAQVSPPLPPSALEATALLLSSPAPVDDEPVKEMPLPPAATPLSRACLHDVAIIGSGVFGSVTVVQHNISGEYFALKAIAKAAIPSVKLARQAVVERDIMEAVAHPFVATCCGSFQDDANIYLVSEFIQGGELYSYLFGGAAPRHVSAADLRFYAANIIKALQGLHAHGVLYRDLKMENMVLDAQGYIKLVDMGFAKMMVLADDVGTDRRAKTVCGTPEYMAPEMLLGKGYGQAVDYWALGVVLYEIATGGESLFYRNDGSQSKMTARIKAVATDGLPTSAAFAKVDATLRSFITDLLAYDPAKRLGCTADGFRAIESHPFFDGMDWAALMEKRLPAPFVPTLDGPADTRHFPGAPTFESAVEEPLFEPGCETEIDPKIALVFEGF</sequence>
<dbReference type="GO" id="GO:0004691">
    <property type="term" value="F:cAMP-dependent protein kinase activity"/>
    <property type="evidence" value="ECO:0007669"/>
    <property type="project" value="TreeGrafter"/>
</dbReference>
<keyword evidence="5 6" id="KW-0067">ATP-binding</keyword>
<dbReference type="SMART" id="SM00220">
    <property type="entry name" value="S_TKc"/>
    <property type="match status" value="1"/>
</dbReference>
<keyword evidence="2" id="KW-0808">Transferase</keyword>
<evidence type="ECO:0000256" key="4">
    <source>
        <dbReference type="ARBA" id="ARBA00022777"/>
    </source>
</evidence>
<dbReference type="Gene3D" id="1.10.510.10">
    <property type="entry name" value="Transferase(Phosphotransferase) domain 1"/>
    <property type="match status" value="1"/>
</dbReference>
<evidence type="ECO:0000256" key="1">
    <source>
        <dbReference type="ARBA" id="ARBA00022527"/>
    </source>
</evidence>
<evidence type="ECO:0000259" key="8">
    <source>
        <dbReference type="PROSITE" id="PS50011"/>
    </source>
</evidence>
<evidence type="ECO:0000256" key="5">
    <source>
        <dbReference type="ARBA" id="ARBA00022840"/>
    </source>
</evidence>
<dbReference type="PROSITE" id="PS50011">
    <property type="entry name" value="PROTEIN_KINASE_DOM"/>
    <property type="match status" value="1"/>
</dbReference>
<dbReference type="EMBL" id="VJMH01007229">
    <property type="protein sequence ID" value="KAF0684921.1"/>
    <property type="molecule type" value="Genomic_DNA"/>
</dbReference>
<accession>A0A485LRN8</accession>
<dbReference type="Gene3D" id="3.30.200.20">
    <property type="entry name" value="Phosphorylase Kinase, domain 1"/>
    <property type="match status" value="1"/>
</dbReference>
<dbReference type="GO" id="GO:0005952">
    <property type="term" value="C:cAMP-dependent protein kinase complex"/>
    <property type="evidence" value="ECO:0007669"/>
    <property type="project" value="TreeGrafter"/>
</dbReference>
<dbReference type="PROSITE" id="PS00108">
    <property type="entry name" value="PROTEIN_KINASE_ST"/>
    <property type="match status" value="1"/>
</dbReference>
<evidence type="ECO:0000256" key="2">
    <source>
        <dbReference type="ARBA" id="ARBA00022679"/>
    </source>
</evidence>
<dbReference type="PANTHER" id="PTHR24353">
    <property type="entry name" value="CYCLIC NUCLEOTIDE-DEPENDENT PROTEIN KINASE"/>
    <property type="match status" value="1"/>
</dbReference>
<feature type="domain" description="AGC-kinase C-terminal" evidence="9">
    <location>
        <begin position="356"/>
        <end position="419"/>
    </location>
</feature>
<gene>
    <name evidence="11" type="primary">Aste57867_23165</name>
    <name evidence="10" type="ORF">As57867_023094</name>
    <name evidence="11" type="ORF">ASTE57867_23165</name>
</gene>
<evidence type="ECO:0000256" key="6">
    <source>
        <dbReference type="PROSITE-ProRule" id="PRU10141"/>
    </source>
</evidence>
<evidence type="ECO:0000313" key="11">
    <source>
        <dbReference type="EMBL" id="VFT99813.1"/>
    </source>
</evidence>
<feature type="binding site" evidence="6">
    <location>
        <position position="114"/>
    </location>
    <ligand>
        <name>ATP</name>
        <dbReference type="ChEBI" id="CHEBI:30616"/>
    </ligand>
</feature>
<dbReference type="InterPro" id="IPR000719">
    <property type="entry name" value="Prot_kinase_dom"/>
</dbReference>
<keyword evidence="12" id="KW-1185">Reference proteome</keyword>
<feature type="domain" description="Protein kinase" evidence="8">
    <location>
        <begin position="81"/>
        <end position="355"/>
    </location>
</feature>
<dbReference type="Proteomes" id="UP000332933">
    <property type="component" value="Unassembled WGS sequence"/>
</dbReference>
<evidence type="ECO:0000313" key="10">
    <source>
        <dbReference type="EMBL" id="KAF0684921.1"/>
    </source>
</evidence>
<dbReference type="SUPFAM" id="SSF56112">
    <property type="entry name" value="Protein kinase-like (PK-like)"/>
    <property type="match status" value="1"/>
</dbReference>
<dbReference type="PROSITE" id="PS00107">
    <property type="entry name" value="PROTEIN_KINASE_ATP"/>
    <property type="match status" value="1"/>
</dbReference>
<keyword evidence="1 7" id="KW-0723">Serine/threonine-protein kinase</keyword>
<dbReference type="OrthoDB" id="60799at2759"/>
<evidence type="ECO:0000256" key="7">
    <source>
        <dbReference type="RuleBase" id="RU000304"/>
    </source>
</evidence>
<reference evidence="10" key="2">
    <citation type="submission" date="2019-06" db="EMBL/GenBank/DDBJ databases">
        <title>Genomics analysis of Aphanomyces spp. identifies a new class of oomycete effector associated with host adaptation.</title>
        <authorList>
            <person name="Gaulin E."/>
        </authorList>
    </citation>
    <scope>NUCLEOTIDE SEQUENCE</scope>
    <source>
        <strain evidence="10">CBS 578.67</strain>
    </source>
</reference>
<dbReference type="Pfam" id="PF00069">
    <property type="entry name" value="Pkinase"/>
    <property type="match status" value="1"/>
</dbReference>
<protein>
    <submittedName>
        <fullName evidence="11">Aste57867_23165 protein</fullName>
    </submittedName>
</protein>
<dbReference type="EMBL" id="CAADRA010007255">
    <property type="protein sequence ID" value="VFT99813.1"/>
    <property type="molecule type" value="Genomic_DNA"/>
</dbReference>
<evidence type="ECO:0000256" key="3">
    <source>
        <dbReference type="ARBA" id="ARBA00022741"/>
    </source>
</evidence>
<dbReference type="InterPro" id="IPR000961">
    <property type="entry name" value="AGC-kinase_C"/>
</dbReference>
<dbReference type="InterPro" id="IPR017441">
    <property type="entry name" value="Protein_kinase_ATP_BS"/>
</dbReference>
<organism evidence="11 12">
    <name type="scientific">Aphanomyces stellatus</name>
    <dbReference type="NCBI Taxonomy" id="120398"/>
    <lineage>
        <taxon>Eukaryota</taxon>
        <taxon>Sar</taxon>
        <taxon>Stramenopiles</taxon>
        <taxon>Oomycota</taxon>
        <taxon>Saprolegniomycetes</taxon>
        <taxon>Saprolegniales</taxon>
        <taxon>Verrucalvaceae</taxon>
        <taxon>Aphanomyces</taxon>
    </lineage>
</organism>
<keyword evidence="3 6" id="KW-0547">Nucleotide-binding</keyword>